<dbReference type="InterPro" id="IPR018392">
    <property type="entry name" value="LysM"/>
</dbReference>
<evidence type="ECO:0000313" key="4">
    <source>
        <dbReference type="Proteomes" id="UP000612361"/>
    </source>
</evidence>
<evidence type="ECO:0000259" key="2">
    <source>
        <dbReference type="PROSITE" id="PS51782"/>
    </source>
</evidence>
<feature type="signal peptide" evidence="1">
    <location>
        <begin position="1"/>
        <end position="29"/>
    </location>
</feature>
<proteinExistence type="predicted"/>
<evidence type="ECO:0000313" key="3">
    <source>
        <dbReference type="EMBL" id="MBC3936367.1"/>
    </source>
</evidence>
<keyword evidence="1" id="KW-0732">Signal</keyword>
<accession>A0A923KWB9</accession>
<dbReference type="InterPro" id="IPR006860">
    <property type="entry name" value="FecR"/>
</dbReference>
<organism evidence="3 4">
    <name type="scientific">Undibacterium rugosum</name>
    <dbReference type="NCBI Taxonomy" id="2762291"/>
    <lineage>
        <taxon>Bacteria</taxon>
        <taxon>Pseudomonadati</taxon>
        <taxon>Pseudomonadota</taxon>
        <taxon>Betaproteobacteria</taxon>
        <taxon>Burkholderiales</taxon>
        <taxon>Oxalobacteraceae</taxon>
        <taxon>Undibacterium</taxon>
    </lineage>
</organism>
<dbReference type="PROSITE" id="PS51782">
    <property type="entry name" value="LYSM"/>
    <property type="match status" value="1"/>
</dbReference>
<evidence type="ECO:0000256" key="1">
    <source>
        <dbReference type="SAM" id="SignalP"/>
    </source>
</evidence>
<gene>
    <name evidence="3" type="ORF">H8K47_13425</name>
</gene>
<dbReference type="InterPro" id="IPR016930">
    <property type="entry name" value="UCP029644"/>
</dbReference>
<dbReference type="Gene3D" id="2.60.40.10">
    <property type="entry name" value="Immunoglobulins"/>
    <property type="match status" value="2"/>
</dbReference>
<dbReference type="AlphaFoldDB" id="A0A923KWB9"/>
<dbReference type="CDD" id="cd00118">
    <property type="entry name" value="LysM"/>
    <property type="match status" value="1"/>
</dbReference>
<dbReference type="PANTHER" id="PTHR38731:SF1">
    <property type="entry name" value="FECR PROTEIN DOMAIN-CONTAINING PROTEIN"/>
    <property type="match status" value="1"/>
</dbReference>
<dbReference type="Gene3D" id="3.10.350.10">
    <property type="entry name" value="LysM domain"/>
    <property type="match status" value="1"/>
</dbReference>
<protein>
    <submittedName>
        <fullName evidence="3">FecR domain-containing protein</fullName>
    </submittedName>
</protein>
<feature type="domain" description="LysM" evidence="2">
    <location>
        <begin position="46"/>
        <end position="93"/>
    </location>
</feature>
<dbReference type="Gene3D" id="2.60.120.1440">
    <property type="match status" value="1"/>
</dbReference>
<dbReference type="EMBL" id="JACOGG010000014">
    <property type="protein sequence ID" value="MBC3936367.1"/>
    <property type="molecule type" value="Genomic_DNA"/>
</dbReference>
<dbReference type="RefSeq" id="WP_186881923.1">
    <property type="nucleotide sequence ID" value="NZ_JACOGG010000014.1"/>
</dbReference>
<dbReference type="Pfam" id="PF04773">
    <property type="entry name" value="FecR"/>
    <property type="match status" value="1"/>
</dbReference>
<feature type="chain" id="PRO_5037850968" evidence="1">
    <location>
        <begin position="30"/>
        <end position="565"/>
    </location>
</feature>
<dbReference type="InterPro" id="IPR036779">
    <property type="entry name" value="LysM_dom_sf"/>
</dbReference>
<dbReference type="PANTHER" id="PTHR38731">
    <property type="entry name" value="LIPL45-RELATED LIPOPROTEIN-RELATED"/>
    <property type="match status" value="1"/>
</dbReference>
<name>A0A923KWB9_9BURK</name>
<dbReference type="Proteomes" id="UP000612361">
    <property type="component" value="Unassembled WGS sequence"/>
</dbReference>
<comment type="caution">
    <text evidence="3">The sequence shown here is derived from an EMBL/GenBank/DDBJ whole genome shotgun (WGS) entry which is preliminary data.</text>
</comment>
<dbReference type="PIRSF" id="PIRSF029644">
    <property type="entry name" value="UCP029644"/>
    <property type="match status" value="1"/>
</dbReference>
<sequence>MSPSLPLLRQLQASVLFTMTLALSSVVVAAQPRGEPGTVVATPPDMTYYALQGDTLLGIAKRFTNQSQNWTILSKKNQIIDDKTIPIGTAIRIPLDLLPEVDSEAKVVALAGNPVYKLPNGNEANLTVGTVLKEGTQILTGKNGFVTLALPDESRISIPSNSQVALSKLRKTQYTSSPRTELSLVEGKVESRVSSLNTNKGRFEVRSPLAIAGVRGTHFRVGVNDFGTANEVLEGGVAVDQAKAKKAAKLTLGAGKGNIVNASGVGKPVDLLPAPELDEGGRLQIRPTMQFLAQTMPAAQAWRVQVSKDAQALDVLMENQFKDRRFKFDGLEDGDYFLRVAAIDQHGLEGIPLIQSFTLKARPEPPFTSQPKNKIRADKVDFSWTEAANADNYRVQIARDSDFKTLVHDEAGIRNVHWTNDKLADGDYYWRIATIAQKNGKPDQGPFSDAQKFQKLPQQGAASFADSEGKDITLSWPAEPGQTFLIQLAADKDFTRLLLSKELTQAELTLPRPAPGDYFIRVKATDPDGYVGNFSGTQKINISARWTTSDGDALRSAAGVVKTGY</sequence>
<reference evidence="3" key="1">
    <citation type="submission" date="2020-08" db="EMBL/GenBank/DDBJ databases">
        <title>Novel species isolated from subtropical streams in China.</title>
        <authorList>
            <person name="Lu H."/>
        </authorList>
    </citation>
    <scope>NUCLEOTIDE SEQUENCE</scope>
    <source>
        <strain evidence="3">CY7W</strain>
    </source>
</reference>
<keyword evidence="4" id="KW-1185">Reference proteome</keyword>
<dbReference type="InterPro" id="IPR013783">
    <property type="entry name" value="Ig-like_fold"/>
</dbReference>